<gene>
    <name evidence="4" type="ORF">B0A52_08951</name>
</gene>
<dbReference type="PANTHER" id="PTHR24321:SF12">
    <property type="entry name" value="SHORT-CHAIN DEHYDROGENASE_REDUCTASE FAMILY, PUTATIVE (AFU_ORTHOLOGUE AFUA_5G14340)-RELATED"/>
    <property type="match status" value="1"/>
</dbReference>
<evidence type="ECO:0000313" key="4">
    <source>
        <dbReference type="EMBL" id="RVX66758.1"/>
    </source>
</evidence>
<dbReference type="OrthoDB" id="5840532at2759"/>
<dbReference type="PRINTS" id="PR00080">
    <property type="entry name" value="SDRFAMILY"/>
</dbReference>
<dbReference type="VEuPathDB" id="FungiDB:PV10_09191"/>
<dbReference type="InterPro" id="IPR036291">
    <property type="entry name" value="NAD(P)-bd_dom_sf"/>
</dbReference>
<dbReference type="AlphaFoldDB" id="A0A438MSU6"/>
<evidence type="ECO:0000256" key="3">
    <source>
        <dbReference type="ARBA" id="ARBA00023002"/>
    </source>
</evidence>
<dbReference type="EMBL" id="NAJM01000056">
    <property type="protein sequence ID" value="RVX66758.1"/>
    <property type="molecule type" value="Genomic_DNA"/>
</dbReference>
<keyword evidence="2" id="KW-0521">NADP</keyword>
<comment type="similarity">
    <text evidence="1">Belongs to the short-chain dehydrogenases/reductases (SDR) family.</text>
</comment>
<dbReference type="InterPro" id="IPR002347">
    <property type="entry name" value="SDR_fam"/>
</dbReference>
<sequence length="272" mass="28911">MDVSGYALITGAASGIGRACALTLARDGAKGVALLDIDQEALLRVKGEIESQQQTATSSGQVQIETRVLDVRDEERVNQVVNDIAQTFGRIDYIINAAGIAKKHEGGAAYAETQDWQRVIDINLTGTFFVLRAGASIMLKQEPIKSTIDGRPLQRGSIVNLGSILGAVGVPLSTAYTASKHGVLGLTKTASEDYAKDGLRINAICPGYTETPMTMVNPLVRQITADKVATEVPMKRMGTAQEIADGIVYLCGGRSSFVTGTSLFIDGGYTQR</sequence>
<evidence type="ECO:0000256" key="1">
    <source>
        <dbReference type="ARBA" id="ARBA00006484"/>
    </source>
</evidence>
<dbReference type="PANTHER" id="PTHR24321">
    <property type="entry name" value="DEHYDROGENASES, SHORT CHAIN"/>
    <property type="match status" value="1"/>
</dbReference>
<dbReference type="CDD" id="cd05233">
    <property type="entry name" value="SDR_c"/>
    <property type="match status" value="1"/>
</dbReference>
<dbReference type="Pfam" id="PF13561">
    <property type="entry name" value="adh_short_C2"/>
    <property type="match status" value="1"/>
</dbReference>
<reference evidence="4 5" key="1">
    <citation type="submission" date="2017-03" db="EMBL/GenBank/DDBJ databases">
        <title>Genomes of endolithic fungi from Antarctica.</title>
        <authorList>
            <person name="Coleine C."/>
            <person name="Masonjones S."/>
            <person name="Stajich J.E."/>
        </authorList>
    </citation>
    <scope>NUCLEOTIDE SEQUENCE [LARGE SCALE GENOMIC DNA]</scope>
    <source>
        <strain evidence="4 5">CCFEE 6314</strain>
    </source>
</reference>
<protein>
    <submittedName>
        <fullName evidence="4">Uncharacterized protein</fullName>
    </submittedName>
</protein>
<dbReference type="SUPFAM" id="SSF51735">
    <property type="entry name" value="NAD(P)-binding Rossmann-fold domains"/>
    <property type="match status" value="1"/>
</dbReference>
<dbReference type="Gene3D" id="3.40.50.720">
    <property type="entry name" value="NAD(P)-binding Rossmann-like Domain"/>
    <property type="match status" value="1"/>
</dbReference>
<comment type="caution">
    <text evidence="4">The sequence shown here is derived from an EMBL/GenBank/DDBJ whole genome shotgun (WGS) entry which is preliminary data.</text>
</comment>
<evidence type="ECO:0000256" key="2">
    <source>
        <dbReference type="ARBA" id="ARBA00022857"/>
    </source>
</evidence>
<evidence type="ECO:0000313" key="5">
    <source>
        <dbReference type="Proteomes" id="UP000288859"/>
    </source>
</evidence>
<dbReference type="PRINTS" id="PR00081">
    <property type="entry name" value="GDHRDH"/>
</dbReference>
<dbReference type="GO" id="GO:0016491">
    <property type="term" value="F:oxidoreductase activity"/>
    <property type="evidence" value="ECO:0007669"/>
    <property type="project" value="UniProtKB-KW"/>
</dbReference>
<dbReference type="InterPro" id="IPR020904">
    <property type="entry name" value="Sc_DH/Rdtase_CS"/>
</dbReference>
<proteinExistence type="inferred from homology"/>
<keyword evidence="3" id="KW-0560">Oxidoreductase</keyword>
<organism evidence="4 5">
    <name type="scientific">Exophiala mesophila</name>
    <name type="common">Black yeast-like fungus</name>
    <dbReference type="NCBI Taxonomy" id="212818"/>
    <lineage>
        <taxon>Eukaryota</taxon>
        <taxon>Fungi</taxon>
        <taxon>Dikarya</taxon>
        <taxon>Ascomycota</taxon>
        <taxon>Pezizomycotina</taxon>
        <taxon>Eurotiomycetes</taxon>
        <taxon>Chaetothyriomycetidae</taxon>
        <taxon>Chaetothyriales</taxon>
        <taxon>Herpotrichiellaceae</taxon>
        <taxon>Exophiala</taxon>
    </lineage>
</organism>
<dbReference type="Proteomes" id="UP000288859">
    <property type="component" value="Unassembled WGS sequence"/>
</dbReference>
<dbReference type="PROSITE" id="PS00061">
    <property type="entry name" value="ADH_SHORT"/>
    <property type="match status" value="1"/>
</dbReference>
<name>A0A438MSU6_EXOME</name>
<accession>A0A438MSU6</accession>
<dbReference type="FunFam" id="3.40.50.720:FF:000084">
    <property type="entry name" value="Short-chain dehydrogenase reductase"/>
    <property type="match status" value="1"/>
</dbReference>